<accession>A0ACC1J8M6</accession>
<proteinExistence type="predicted"/>
<gene>
    <name evidence="1" type="ORF">FBU59_003372</name>
</gene>
<evidence type="ECO:0000313" key="1">
    <source>
        <dbReference type="EMBL" id="KAJ1941877.1"/>
    </source>
</evidence>
<reference evidence="1" key="1">
    <citation type="submission" date="2022-07" db="EMBL/GenBank/DDBJ databases">
        <title>Phylogenomic reconstructions and comparative analyses of Kickxellomycotina fungi.</title>
        <authorList>
            <person name="Reynolds N.K."/>
            <person name="Stajich J.E."/>
            <person name="Barry K."/>
            <person name="Grigoriev I.V."/>
            <person name="Crous P."/>
            <person name="Smith M.E."/>
        </authorList>
    </citation>
    <scope>NUCLEOTIDE SEQUENCE</scope>
    <source>
        <strain evidence="1">NRRL 5244</strain>
    </source>
</reference>
<sequence length="364" mass="41235">MTELPLEEQCAQDFHANPDQRLPSWDLELHVTCGVLRHYSQRSFPMKTDEEIDSIDFDALHDEFRHRDIPESFIPEDQGTAKPLSIDTSTVDIDTTKLKGMGVGEKPLIALVDKDTEQSRQLPYEMVVSWKAADSNGIPRDSGSLTEPTPLYSDERVILYLHGGSFTHGSPGSHRTLVWAISVATNLRALVLDYRLVPRNPFPAQLHDAYIAYLYLCNQGFKAENVFLVGDNPDIQVTELVQENSKYDYVHPYMIDNPAAAPRLFYKPGHRLTDALRQEMRDPYVSPVHGDFADFPPTLIQAGEREILLEGMRTMHQRMKEANGKGANIVYEEYADMVHVFHRLPFRPEAGQAIKAIGRFIASL</sequence>
<name>A0ACC1J8M6_9FUNG</name>
<protein>
    <submittedName>
        <fullName evidence="1">Uncharacterized protein</fullName>
    </submittedName>
</protein>
<dbReference type="Proteomes" id="UP001150603">
    <property type="component" value="Unassembled WGS sequence"/>
</dbReference>
<keyword evidence="2" id="KW-1185">Reference proteome</keyword>
<evidence type="ECO:0000313" key="2">
    <source>
        <dbReference type="Proteomes" id="UP001150603"/>
    </source>
</evidence>
<dbReference type="EMBL" id="JANBPW010002130">
    <property type="protein sequence ID" value="KAJ1941877.1"/>
    <property type="molecule type" value="Genomic_DNA"/>
</dbReference>
<organism evidence="1 2">
    <name type="scientific">Linderina macrospora</name>
    <dbReference type="NCBI Taxonomy" id="4868"/>
    <lineage>
        <taxon>Eukaryota</taxon>
        <taxon>Fungi</taxon>
        <taxon>Fungi incertae sedis</taxon>
        <taxon>Zoopagomycota</taxon>
        <taxon>Kickxellomycotina</taxon>
        <taxon>Kickxellomycetes</taxon>
        <taxon>Kickxellales</taxon>
        <taxon>Kickxellaceae</taxon>
        <taxon>Linderina</taxon>
    </lineage>
</organism>
<comment type="caution">
    <text evidence="1">The sequence shown here is derived from an EMBL/GenBank/DDBJ whole genome shotgun (WGS) entry which is preliminary data.</text>
</comment>